<dbReference type="SUPFAM" id="SSF51230">
    <property type="entry name" value="Single hybrid motif"/>
    <property type="match status" value="1"/>
</dbReference>
<accession>A0A519BEJ1</accession>
<organism evidence="5 6">
    <name type="scientific">Acididesulfobacter guangdongensis</name>
    <dbReference type="NCBI Taxonomy" id="2597225"/>
    <lineage>
        <taxon>Bacteria</taxon>
        <taxon>Deltaproteobacteria</taxon>
        <taxon>Candidatus Acidulodesulfobacterales</taxon>
        <taxon>Candidatus Acididesulfobacter</taxon>
    </lineage>
</organism>
<dbReference type="PANTHER" id="PTHR45266">
    <property type="entry name" value="OXALOACETATE DECARBOXYLASE ALPHA CHAIN"/>
    <property type="match status" value="1"/>
</dbReference>
<keyword evidence="3" id="KW-0275">Fatty acid biosynthesis</keyword>
<dbReference type="InterPro" id="IPR000089">
    <property type="entry name" value="Biotin_lipoyl"/>
</dbReference>
<keyword evidence="3" id="KW-0276">Fatty acid metabolism</keyword>
<dbReference type="Gene3D" id="2.40.50.100">
    <property type="match status" value="1"/>
</dbReference>
<comment type="function">
    <text evidence="3">This protein is a component of the acetyl coenzyme A carboxylase complex; first, biotin carboxylase catalyzes the carboxylation of the carrier protein and then the transcarboxylase transfers the carboxyl group to form malonyl-CoA.</text>
</comment>
<proteinExistence type="predicted"/>
<comment type="caution">
    <text evidence="5">The sequence shown here is derived from an EMBL/GenBank/DDBJ whole genome shotgun (WGS) entry which is preliminary data.</text>
</comment>
<dbReference type="AlphaFoldDB" id="A0A519BEJ1"/>
<dbReference type="GO" id="GO:0003989">
    <property type="term" value="F:acetyl-CoA carboxylase activity"/>
    <property type="evidence" value="ECO:0007669"/>
    <property type="project" value="InterPro"/>
</dbReference>
<dbReference type="PRINTS" id="PR01071">
    <property type="entry name" value="ACOABIOTINCC"/>
</dbReference>
<dbReference type="UniPathway" id="UPA00094"/>
<dbReference type="PROSITE" id="PS50968">
    <property type="entry name" value="BIOTINYL_LIPOYL"/>
    <property type="match status" value="1"/>
</dbReference>
<evidence type="ECO:0000313" key="6">
    <source>
        <dbReference type="Proteomes" id="UP000316562"/>
    </source>
</evidence>
<dbReference type="InterPro" id="IPR001249">
    <property type="entry name" value="AcCoA_biotinCC"/>
</dbReference>
<feature type="domain" description="Lipoyl-binding" evidence="4">
    <location>
        <begin position="97"/>
        <end position="173"/>
    </location>
</feature>
<evidence type="ECO:0000259" key="4">
    <source>
        <dbReference type="PROSITE" id="PS50968"/>
    </source>
</evidence>
<protein>
    <recommendedName>
        <fullName evidence="1 3">Biotin carboxyl carrier protein of acetyl-CoA carboxylase</fullName>
    </recommendedName>
</protein>
<dbReference type="InterPro" id="IPR050709">
    <property type="entry name" value="Biotin_Carboxyl_Carrier/Decarb"/>
</dbReference>
<evidence type="ECO:0000313" key="5">
    <source>
        <dbReference type="EMBL" id="RZD15684.1"/>
    </source>
</evidence>
<dbReference type="NCBIfam" id="TIGR00531">
    <property type="entry name" value="BCCP"/>
    <property type="match status" value="1"/>
</dbReference>
<keyword evidence="3" id="KW-0443">Lipid metabolism</keyword>
<evidence type="ECO:0000256" key="2">
    <source>
        <dbReference type="ARBA" id="ARBA00023267"/>
    </source>
</evidence>
<dbReference type="PANTHER" id="PTHR45266:SF3">
    <property type="entry name" value="OXALOACETATE DECARBOXYLASE ALPHA CHAIN"/>
    <property type="match status" value="1"/>
</dbReference>
<name>A0A519BEJ1_ACIG2</name>
<dbReference type="Proteomes" id="UP000316562">
    <property type="component" value="Unassembled WGS sequence"/>
</dbReference>
<dbReference type="GO" id="GO:0009317">
    <property type="term" value="C:acetyl-CoA carboxylase complex"/>
    <property type="evidence" value="ECO:0007669"/>
    <property type="project" value="InterPro"/>
</dbReference>
<gene>
    <name evidence="5" type="primary">accB</name>
    <name evidence="5" type="ORF">EVJ46_09145</name>
</gene>
<dbReference type="EMBL" id="SGBC01000004">
    <property type="protein sequence ID" value="RZD15684.1"/>
    <property type="molecule type" value="Genomic_DNA"/>
</dbReference>
<evidence type="ECO:0000256" key="1">
    <source>
        <dbReference type="ARBA" id="ARBA00017562"/>
    </source>
</evidence>
<dbReference type="CDD" id="cd06850">
    <property type="entry name" value="biotinyl_domain"/>
    <property type="match status" value="1"/>
</dbReference>
<comment type="pathway">
    <text evidence="3">Lipid metabolism; fatty acid biosynthesis.</text>
</comment>
<keyword evidence="2 3" id="KW-0092">Biotin</keyword>
<sequence>MNIKDIKDLVKFIKSNKVGEFYYKKGDEEIKIKLDEELDFQDCKTIKNNNRQERILDKFAEQISEAEASALSNISKGESLVQDIKKIAEFKEDTSRYKEIVSPFVGAFYRASAPDKPPFVEIDSIVEKNSPVCIIEAMKLMNEIEADIKCRIVSILAENGQVVEYGQPLFIVEPV</sequence>
<evidence type="ECO:0000256" key="3">
    <source>
        <dbReference type="RuleBase" id="RU364072"/>
    </source>
</evidence>
<dbReference type="Pfam" id="PF00364">
    <property type="entry name" value="Biotin_lipoyl"/>
    <property type="match status" value="1"/>
</dbReference>
<dbReference type="GO" id="GO:0006633">
    <property type="term" value="P:fatty acid biosynthetic process"/>
    <property type="evidence" value="ECO:0007669"/>
    <property type="project" value="UniProtKB-UniPathway"/>
</dbReference>
<reference evidence="5 6" key="1">
    <citation type="journal article" date="2019" name="ISME J.">
        <title>Insights into ecological role of a new deltaproteobacterial order Candidatus Acidulodesulfobacterales by metagenomics and metatranscriptomics.</title>
        <authorList>
            <person name="Tan S."/>
            <person name="Liu J."/>
            <person name="Fang Y."/>
            <person name="Hedlund B.P."/>
            <person name="Lian Z.H."/>
            <person name="Huang L.Y."/>
            <person name="Li J.T."/>
            <person name="Huang L.N."/>
            <person name="Li W.J."/>
            <person name="Jiang H.C."/>
            <person name="Dong H.L."/>
            <person name="Shu W.S."/>
        </authorList>
    </citation>
    <scope>NUCLEOTIDE SEQUENCE [LARGE SCALE GENOMIC DNA]</scope>
    <source>
        <strain evidence="5">AP2</strain>
    </source>
</reference>
<dbReference type="InterPro" id="IPR011053">
    <property type="entry name" value="Single_hybrid_motif"/>
</dbReference>
<keyword evidence="3" id="KW-0444">Lipid biosynthesis</keyword>